<proteinExistence type="inferred from homology"/>
<evidence type="ECO:0000256" key="2">
    <source>
        <dbReference type="ARBA" id="ARBA00022801"/>
    </source>
</evidence>
<evidence type="ECO:0000313" key="8">
    <source>
        <dbReference type="Proteomes" id="UP000019373"/>
    </source>
</evidence>
<evidence type="ECO:0000256" key="3">
    <source>
        <dbReference type="ARBA" id="ARBA00023295"/>
    </source>
</evidence>
<evidence type="ECO:0008006" key="9">
    <source>
        <dbReference type="Google" id="ProtNLM"/>
    </source>
</evidence>
<organism evidence="7 8">
    <name type="scientific">Endocarpon pusillum (strain Z07020 / HMAS-L-300199)</name>
    <name type="common">Lichen-forming fungus</name>
    <dbReference type="NCBI Taxonomy" id="1263415"/>
    <lineage>
        <taxon>Eukaryota</taxon>
        <taxon>Fungi</taxon>
        <taxon>Dikarya</taxon>
        <taxon>Ascomycota</taxon>
        <taxon>Pezizomycotina</taxon>
        <taxon>Eurotiomycetes</taxon>
        <taxon>Chaetothyriomycetidae</taxon>
        <taxon>Verrucariales</taxon>
        <taxon>Verrucariaceae</taxon>
        <taxon>Endocarpon</taxon>
    </lineage>
</organism>
<dbReference type="CDD" id="cd18621">
    <property type="entry name" value="GH32_XdINV-like"/>
    <property type="match status" value="1"/>
</dbReference>
<dbReference type="OMA" id="SGIFDHG"/>
<name>U1HN97_ENDPU</name>
<dbReference type="Gene3D" id="2.115.10.20">
    <property type="entry name" value="Glycosyl hydrolase domain, family 43"/>
    <property type="match status" value="1"/>
</dbReference>
<reference evidence="8" key="1">
    <citation type="journal article" date="2014" name="BMC Genomics">
        <title>Genome characteristics reveal the impact of lichenization on lichen-forming fungus Endocarpon pusillum Hedwig (Verrucariales, Ascomycota).</title>
        <authorList>
            <person name="Wang Y.-Y."/>
            <person name="Liu B."/>
            <person name="Zhang X.-Y."/>
            <person name="Zhou Q.-M."/>
            <person name="Zhang T."/>
            <person name="Li H."/>
            <person name="Yu Y.-F."/>
            <person name="Zhang X.-L."/>
            <person name="Hao X.-Y."/>
            <person name="Wang M."/>
            <person name="Wang L."/>
            <person name="Wei J.-C."/>
        </authorList>
    </citation>
    <scope>NUCLEOTIDE SEQUENCE [LARGE SCALE GENOMIC DNA]</scope>
    <source>
        <strain evidence="8">Z07020 / HMAS-L-300199</strain>
    </source>
</reference>
<sequence length="655" mass="72660">MSLFEAPFSIDTTLARAQRSSIGSVIAARKISVVHDEVGVKRVNHVPNGIYERSLPSLHFLRWRPMYHMLAANAWMNGPCAPGYDPATGLYHVSFQWNPRRNVYGKIAWGSMVWGKASSKDLVSWTVSGTPSLQPGEWYDKEGCFSGCMYSAAADGSRGLTVFYTGASRLPLHFSLPDICQSETLNIAHSRDGGVTWVKDEANPILPETPAGLTVTGWRDPMVAPWPSLDMALGRPVGEGNLYGLLAGGIKGRGPTAFLYAIDKSNMTQWRFICDLVELGLNHNISRWSGNMGINWKCAIFATLVDSEGNVRRELVIVSAEGSAPAKQGISSIQHPQQHTHFPRAERSQQWMCGTINIVRRADGTPVPKLQYTMGGRFDHGIAHGFHSFRDPKSSRTVVFGQITEEDLPQKLVDRQNWSGLISLPREVKIQTMKRIKAALVSSLTEITSIEAQPETGNQGTYTVRTLSIIPAKNVEALRQSTREISIPGSRNLRNPSAYDDSCVLDVQTCRFELYSVFGVSNACERIGLSILHTQDRDLSSSTTISLLTAEETLYVSRPDLRNVDPDISTMPETAPFTLFESANGSRERLEIRAWFDESVLEVFVNERCAISTRVYPATKRCWGVRFWAEDKAGSSTLVDARAWDGLRADIRVMN</sequence>
<keyword evidence="8" id="KW-1185">Reference proteome</keyword>
<dbReference type="InterPro" id="IPR023296">
    <property type="entry name" value="Glyco_hydro_beta-prop_sf"/>
</dbReference>
<dbReference type="EMBL" id="KE721311">
    <property type="protein sequence ID" value="ERF70504.1"/>
    <property type="molecule type" value="Genomic_DNA"/>
</dbReference>
<evidence type="ECO:0000259" key="6">
    <source>
        <dbReference type="Pfam" id="PF08244"/>
    </source>
</evidence>
<evidence type="ECO:0000256" key="4">
    <source>
        <dbReference type="RuleBase" id="RU362110"/>
    </source>
</evidence>
<dbReference type="InterPro" id="IPR001362">
    <property type="entry name" value="Glyco_hydro_32"/>
</dbReference>
<dbReference type="Pfam" id="PF08244">
    <property type="entry name" value="Glyco_hydro_32C"/>
    <property type="match status" value="1"/>
</dbReference>
<dbReference type="Proteomes" id="UP000019373">
    <property type="component" value="Unassembled WGS sequence"/>
</dbReference>
<protein>
    <recommendedName>
        <fullName evidence="9">Glycosyl hydrolase family 32 N-terminal domain-containing protein</fullName>
    </recommendedName>
</protein>
<dbReference type="GO" id="GO:0005737">
    <property type="term" value="C:cytoplasm"/>
    <property type="evidence" value="ECO:0007669"/>
    <property type="project" value="TreeGrafter"/>
</dbReference>
<dbReference type="AlphaFoldDB" id="U1HN97"/>
<evidence type="ECO:0000259" key="5">
    <source>
        <dbReference type="Pfam" id="PF00251"/>
    </source>
</evidence>
<keyword evidence="2 4" id="KW-0378">Hydrolase</keyword>
<dbReference type="GeneID" id="19242245"/>
<dbReference type="OrthoDB" id="202537at2759"/>
<gene>
    <name evidence="7" type="ORF">EPUS_07361</name>
</gene>
<dbReference type="PANTHER" id="PTHR42800">
    <property type="entry name" value="EXOINULINASE INUD (AFU_ORTHOLOGUE AFUA_5G00480)"/>
    <property type="match status" value="1"/>
</dbReference>
<comment type="similarity">
    <text evidence="1 4">Belongs to the glycosyl hydrolase 32 family.</text>
</comment>
<dbReference type="HOGENOM" id="CLU_013784_3_0_1"/>
<dbReference type="InterPro" id="IPR013189">
    <property type="entry name" value="Glyco_hydro_32_C"/>
</dbReference>
<dbReference type="Pfam" id="PF00251">
    <property type="entry name" value="Glyco_hydro_32N"/>
    <property type="match status" value="1"/>
</dbReference>
<dbReference type="Gene3D" id="2.60.120.560">
    <property type="entry name" value="Exo-inulinase, domain 1"/>
    <property type="match status" value="1"/>
</dbReference>
<accession>U1HN97</accession>
<dbReference type="GO" id="GO:0005987">
    <property type="term" value="P:sucrose catabolic process"/>
    <property type="evidence" value="ECO:0007669"/>
    <property type="project" value="TreeGrafter"/>
</dbReference>
<dbReference type="InterPro" id="IPR013148">
    <property type="entry name" value="Glyco_hydro_32_N"/>
</dbReference>
<evidence type="ECO:0000313" key="7">
    <source>
        <dbReference type="EMBL" id="ERF70504.1"/>
    </source>
</evidence>
<dbReference type="PANTHER" id="PTHR42800:SF3">
    <property type="entry name" value="GLYCOSYL HYDROLASE FAMILY 32 N-TERMINAL DOMAIN-CONTAINING PROTEIN"/>
    <property type="match status" value="1"/>
</dbReference>
<evidence type="ECO:0000256" key="1">
    <source>
        <dbReference type="ARBA" id="ARBA00009902"/>
    </source>
</evidence>
<dbReference type="SUPFAM" id="SSF75005">
    <property type="entry name" value="Arabinanase/levansucrase/invertase"/>
    <property type="match status" value="1"/>
</dbReference>
<dbReference type="RefSeq" id="XP_007803857.1">
    <property type="nucleotide sequence ID" value="XM_007805666.1"/>
</dbReference>
<feature type="domain" description="Glycosyl hydrolase family 32 N-terminal" evidence="5">
    <location>
        <begin position="68"/>
        <end position="432"/>
    </location>
</feature>
<dbReference type="SMART" id="SM00640">
    <property type="entry name" value="Glyco_32"/>
    <property type="match status" value="1"/>
</dbReference>
<dbReference type="eggNOG" id="KOG0228">
    <property type="taxonomic scope" value="Eukaryota"/>
</dbReference>
<keyword evidence="3 4" id="KW-0326">Glycosidase</keyword>
<feature type="domain" description="Glycosyl hydrolase family 32 C-terminal" evidence="6">
    <location>
        <begin position="475"/>
        <end position="645"/>
    </location>
</feature>
<dbReference type="SUPFAM" id="SSF49899">
    <property type="entry name" value="Concanavalin A-like lectins/glucanases"/>
    <property type="match status" value="1"/>
</dbReference>
<dbReference type="InterPro" id="IPR013320">
    <property type="entry name" value="ConA-like_dom_sf"/>
</dbReference>
<dbReference type="GO" id="GO:0004575">
    <property type="term" value="F:sucrose alpha-glucosidase activity"/>
    <property type="evidence" value="ECO:0007669"/>
    <property type="project" value="TreeGrafter"/>
</dbReference>